<keyword evidence="2" id="KW-1185">Reference proteome</keyword>
<dbReference type="EMBL" id="JAVDTH010000019">
    <property type="protein sequence ID" value="MDR6713683.1"/>
    <property type="molecule type" value="Genomic_DNA"/>
</dbReference>
<organism evidence="1 2">
    <name type="scientific">Pseudomonas hunanensis</name>
    <dbReference type="NCBI Taxonomy" id="1247546"/>
    <lineage>
        <taxon>Bacteria</taxon>
        <taxon>Pseudomonadati</taxon>
        <taxon>Pseudomonadota</taxon>
        <taxon>Gammaproteobacteria</taxon>
        <taxon>Pseudomonadales</taxon>
        <taxon>Pseudomonadaceae</taxon>
        <taxon>Pseudomonas</taxon>
    </lineage>
</organism>
<name>A0ACC6K5D1_9PSED</name>
<sequence>MSQPTSRFIDRVYDEHHAWLRQWLCRRLGCHADAADLAHDAFLRLLLKPVQPVFDNALAARGYLRKIANGLCINLWQRREIEQAWLDTLAAQPEQFAPSAEHSAAVLQALQEVGGMLLGLPDKAAQAFVLAMLCQMTDKEVAAELGVSDRMVRKYVARAMLGCLQLQAAGQAGQLYAGQAD</sequence>
<proteinExistence type="predicted"/>
<evidence type="ECO:0000313" key="2">
    <source>
        <dbReference type="Proteomes" id="UP001259587"/>
    </source>
</evidence>
<dbReference type="Proteomes" id="UP001259587">
    <property type="component" value="Unassembled WGS sequence"/>
</dbReference>
<gene>
    <name evidence="1" type="ORF">J2W83_003297</name>
</gene>
<protein>
    <submittedName>
        <fullName evidence="1">RNA polymerase sigma-70 factor (ECF subfamily)</fullName>
    </submittedName>
</protein>
<evidence type="ECO:0000313" key="1">
    <source>
        <dbReference type="EMBL" id="MDR6713683.1"/>
    </source>
</evidence>
<reference evidence="1" key="1">
    <citation type="submission" date="2023-07" db="EMBL/GenBank/DDBJ databases">
        <title>Sorghum-associated microbial communities from plants grown in Nebraska, USA.</title>
        <authorList>
            <person name="Schachtman D."/>
        </authorList>
    </citation>
    <scope>NUCLEOTIDE SEQUENCE</scope>
    <source>
        <strain evidence="1">BE56</strain>
    </source>
</reference>
<comment type="caution">
    <text evidence="1">The sequence shown here is derived from an EMBL/GenBank/DDBJ whole genome shotgun (WGS) entry which is preliminary data.</text>
</comment>
<accession>A0ACC6K5D1</accession>